<keyword evidence="2" id="KW-1185">Reference proteome</keyword>
<dbReference type="AlphaFoldDB" id="A0A1I1JRN1"/>
<dbReference type="InterPro" id="IPR020945">
    <property type="entry name" value="DMSO/NO3_reduct_chaperone"/>
</dbReference>
<organism evidence="1 2">
    <name type="scientific">Marinospirillum celere</name>
    <dbReference type="NCBI Taxonomy" id="1122252"/>
    <lineage>
        <taxon>Bacteria</taxon>
        <taxon>Pseudomonadati</taxon>
        <taxon>Pseudomonadota</taxon>
        <taxon>Gammaproteobacteria</taxon>
        <taxon>Oceanospirillales</taxon>
        <taxon>Oceanospirillaceae</taxon>
        <taxon>Marinospirillum</taxon>
    </lineage>
</organism>
<dbReference type="Proteomes" id="UP000199058">
    <property type="component" value="Unassembled WGS sequence"/>
</dbReference>
<dbReference type="Pfam" id="PF02613">
    <property type="entry name" value="Nitrate_red_del"/>
    <property type="match status" value="1"/>
</dbReference>
<dbReference type="EMBL" id="FOLH01000009">
    <property type="protein sequence ID" value="SFC51307.1"/>
    <property type="molecule type" value="Genomic_DNA"/>
</dbReference>
<protein>
    <submittedName>
        <fullName evidence="1">Chaperone TorD involved in molybdoenzyme TorA maturation</fullName>
    </submittedName>
</protein>
<sequence>MNAQVPQLPSLMPRAEFYLCMAHVFLATQQGLTKTQLKEDLLADLHALSEELPGIQESQLKALTAALDELSDEQDLIKEYSRLFVTPPTPAPLNLGYYLDGGIMGTSTHAMEIYYLRYQLEKDNAFHDLPDHLALNLQWLAWVLAQLLEEGGDQPAFQKQAVQDIGSFINHYTLPGIQQLLAKTRAANKEYALSSTWLLLVEMTANQLQADLDALKAWLPQEAVKTTPKPAPEYREAVTDAQPNELITCNACGVEFTAGEALAEMISRLKTAGVTYDHLLICSNCRETSLDQGRMTPPGSKIKHKG</sequence>
<name>A0A1I1JRN1_9GAMM</name>
<reference evidence="1 2" key="1">
    <citation type="submission" date="2016-10" db="EMBL/GenBank/DDBJ databases">
        <authorList>
            <person name="de Groot N.N."/>
        </authorList>
    </citation>
    <scope>NUCLEOTIDE SEQUENCE [LARGE SCALE GENOMIC DNA]</scope>
    <source>
        <strain evidence="1 2">DSM 18438</strain>
    </source>
</reference>
<accession>A0A1I1JRN1</accession>
<evidence type="ECO:0000313" key="2">
    <source>
        <dbReference type="Proteomes" id="UP000199058"/>
    </source>
</evidence>
<evidence type="ECO:0000313" key="1">
    <source>
        <dbReference type="EMBL" id="SFC51307.1"/>
    </source>
</evidence>
<dbReference type="Gene3D" id="1.10.3480.10">
    <property type="entry name" value="TorD-like"/>
    <property type="match status" value="1"/>
</dbReference>
<dbReference type="STRING" id="1122252.SAMN05660443_2919"/>
<dbReference type="RefSeq" id="WP_177203582.1">
    <property type="nucleotide sequence ID" value="NZ_FOLH01000009.1"/>
</dbReference>
<proteinExistence type="predicted"/>
<dbReference type="InterPro" id="IPR036411">
    <property type="entry name" value="TorD-like_sf"/>
</dbReference>
<gene>
    <name evidence="1" type="ORF">SAMN05660443_2919</name>
</gene>
<dbReference type="SUPFAM" id="SSF89155">
    <property type="entry name" value="TorD-like"/>
    <property type="match status" value="1"/>
</dbReference>